<dbReference type="RefSeq" id="WP_154512895.1">
    <property type="nucleotide sequence ID" value="NZ_VUMH01000017.1"/>
</dbReference>
<feature type="domain" description="Glycosyl transferase family 4" evidence="1">
    <location>
        <begin position="26"/>
        <end position="178"/>
    </location>
</feature>
<accession>A0A6L5XP10</accession>
<dbReference type="InterPro" id="IPR022623">
    <property type="entry name" value="Glyco_trans_4"/>
</dbReference>
<evidence type="ECO:0000313" key="2">
    <source>
        <dbReference type="EMBL" id="MSS28957.1"/>
    </source>
</evidence>
<evidence type="ECO:0000313" key="3">
    <source>
        <dbReference type="Proteomes" id="UP000477488"/>
    </source>
</evidence>
<gene>
    <name evidence="2" type="ORF">FYJ44_13170</name>
</gene>
<dbReference type="AlphaFoldDB" id="A0A6L5XP10"/>
<sequence>MRILFLNDAFPGRLGALAACLAADPQHEVLFASSHCRQGFSLPGVRRVLLKKSKNTSTGQNRDAFEQEWSWALKVGRLSLSSLLKLRAMNFTPDMVLTASAKGHAFFVRQVFPEAFYVSYLDDIFSPTCITDRYSDRVLLRHLLQSGCLTQSQLFFVFSHWQKLFFPAFVRKAIEVVPFFADTDFFCAEQSGPFYCGEVNLSAVPELVSFSVTGVNAERGKVLCFMVMALLRRRPHCHVLLSGVGPEFKARLDAVVSRLSGEEAARLHCAGFLPLREYRDLLCASAAHIRLDVTDGRLGELLEIMSCETLLMTLPHAAPESAGILRPGENMLFCPEAPAEEIYRRLEEMLSRPEAFNTLRANARKTALAFRQQDILSRHAVRLLKAYRQWKDGELCNVS</sequence>
<name>A0A6L5XP10_9BACT</name>
<evidence type="ECO:0000259" key="1">
    <source>
        <dbReference type="Pfam" id="PF12000"/>
    </source>
</evidence>
<dbReference type="SUPFAM" id="SSF53756">
    <property type="entry name" value="UDP-Glycosyltransferase/glycogen phosphorylase"/>
    <property type="match status" value="1"/>
</dbReference>
<reference evidence="2 3" key="1">
    <citation type="submission" date="2019-09" db="EMBL/GenBank/DDBJ databases">
        <title>In-depth cultivation of the pig gut microbiome towards novel bacterial diversity and tailored functional studies.</title>
        <authorList>
            <person name="Wylensek D."/>
            <person name="Hitch T.C.A."/>
            <person name="Clavel T."/>
        </authorList>
    </citation>
    <scope>NUCLEOTIDE SEQUENCE [LARGE SCALE GENOMIC DNA]</scope>
    <source>
        <strain evidence="2 3">PG-178-WT-4</strain>
    </source>
</reference>
<dbReference type="Proteomes" id="UP000477488">
    <property type="component" value="Unassembled WGS sequence"/>
</dbReference>
<dbReference type="EMBL" id="VUMH01000017">
    <property type="protein sequence ID" value="MSS28957.1"/>
    <property type="molecule type" value="Genomic_DNA"/>
</dbReference>
<dbReference type="Pfam" id="PF12000">
    <property type="entry name" value="Glyco_trans_4_3"/>
    <property type="match status" value="1"/>
</dbReference>
<organism evidence="2 3">
    <name type="scientific">Desulfovibrio porci</name>
    <dbReference type="NCBI Taxonomy" id="2605782"/>
    <lineage>
        <taxon>Bacteria</taxon>
        <taxon>Pseudomonadati</taxon>
        <taxon>Thermodesulfobacteriota</taxon>
        <taxon>Desulfovibrionia</taxon>
        <taxon>Desulfovibrionales</taxon>
        <taxon>Desulfovibrionaceae</taxon>
        <taxon>Desulfovibrio</taxon>
    </lineage>
</organism>
<keyword evidence="3" id="KW-1185">Reference proteome</keyword>
<comment type="caution">
    <text evidence="2">The sequence shown here is derived from an EMBL/GenBank/DDBJ whole genome shotgun (WGS) entry which is preliminary data.</text>
</comment>
<dbReference type="Gene3D" id="3.40.50.2000">
    <property type="entry name" value="Glycogen Phosphorylase B"/>
    <property type="match status" value="1"/>
</dbReference>
<proteinExistence type="predicted"/>
<protein>
    <recommendedName>
        <fullName evidence="1">Glycosyl transferase family 4 domain-containing protein</fullName>
    </recommendedName>
</protein>